<dbReference type="HOGENOM" id="CLU_2557222_0_0_4"/>
<sequence>MTIEILEPRKPLFLQIGWAEIRRYGGIKQALKFCSPDVLPDLILAVVYMQSPANAGLVADLASSLSARRRCGAENIESRDKP</sequence>
<dbReference type="AlphaFoldDB" id="D5X4Y0"/>
<organism evidence="1">
    <name type="scientific">Thiomonas intermedia (strain K12)</name>
    <name type="common">Thiobacillus intermedius</name>
    <dbReference type="NCBI Taxonomy" id="75379"/>
    <lineage>
        <taxon>Bacteria</taxon>
        <taxon>Pseudomonadati</taxon>
        <taxon>Pseudomonadota</taxon>
        <taxon>Betaproteobacteria</taxon>
        <taxon>Burkholderiales</taxon>
        <taxon>Thiomonas</taxon>
    </lineage>
</organism>
<dbReference type="KEGG" id="tin:Tint_0394"/>
<gene>
    <name evidence="1" type="ordered locus">Tint_0394</name>
</gene>
<protein>
    <submittedName>
        <fullName evidence="1">Uncharacterized protein</fullName>
    </submittedName>
</protein>
<accession>D5X4Y0</accession>
<proteinExistence type="predicted"/>
<reference evidence="1" key="1">
    <citation type="submission" date="2010-04" db="EMBL/GenBank/DDBJ databases">
        <title>Complete sequence of Thiomonas intermedia K12.</title>
        <authorList>
            <consortium name="US DOE Joint Genome Institute"/>
            <person name="Lucas S."/>
            <person name="Copeland A."/>
            <person name="Lapidus A."/>
            <person name="Cheng J.-F."/>
            <person name="Bruce D."/>
            <person name="Goodwin L."/>
            <person name="Pitluck S."/>
            <person name="Davenport K."/>
            <person name="Detter J.C."/>
            <person name="Han C."/>
            <person name="Tapia R."/>
            <person name="Land M."/>
            <person name="Hauser L."/>
            <person name="Kyrpides N."/>
            <person name="Ovchinnikova G."/>
            <person name="Kerfeld C.A."/>
            <person name="Cannon G.C."/>
            <person name="Heinhorst S."/>
            <person name="Woyke T."/>
        </authorList>
    </citation>
    <scope>NUCLEOTIDE SEQUENCE [LARGE SCALE GENOMIC DNA]</scope>
    <source>
        <strain evidence="1">K12</strain>
    </source>
</reference>
<dbReference type="STRING" id="75379.Tint_0394"/>
<dbReference type="EMBL" id="CP002021">
    <property type="protein sequence ID" value="ADG29804.1"/>
    <property type="molecule type" value="Genomic_DNA"/>
</dbReference>
<evidence type="ECO:0000313" key="1">
    <source>
        <dbReference type="EMBL" id="ADG29804.1"/>
    </source>
</evidence>
<name>D5X4Y0_THIK1</name>